<name>A0A2T3NHX1_9GAMM</name>
<reference evidence="2 3" key="1">
    <citation type="submission" date="2018-03" db="EMBL/GenBank/DDBJ databases">
        <title>Whole genome sequencing of Histamine producing bacteria.</title>
        <authorList>
            <person name="Butler K."/>
        </authorList>
    </citation>
    <scope>NUCLEOTIDE SEQUENCE [LARGE SCALE GENOMIC DNA]</scope>
    <source>
        <strain evidence="2 3">DSM 19138</strain>
    </source>
</reference>
<dbReference type="SUPFAM" id="SSF49373">
    <property type="entry name" value="Invasin/intimin cell-adhesion fragments"/>
    <property type="match status" value="1"/>
</dbReference>
<sequence length="102" mass="10967">MKTASKFMIPALLLASTSAFAGLNLHFTTEDNAAWVKVTDNGAPVANATVTTDHTGDKAFTTDEQGRTYIFIPEIHSGAVNFTATDDAGQTVSKKQYIKNEK</sequence>
<evidence type="ECO:0008006" key="4">
    <source>
        <dbReference type="Google" id="ProtNLM"/>
    </source>
</evidence>
<comment type="caution">
    <text evidence="2">The sequence shown here is derived from an EMBL/GenBank/DDBJ whole genome shotgun (WGS) entry which is preliminary data.</text>
</comment>
<dbReference type="Gene3D" id="2.60.40.1120">
    <property type="entry name" value="Carboxypeptidase-like, regulatory domain"/>
    <property type="match status" value="1"/>
</dbReference>
<gene>
    <name evidence="2" type="ORF">C9J01_09305</name>
</gene>
<proteinExistence type="predicted"/>
<protein>
    <recommendedName>
        <fullName evidence="4">Bacterial Ig domain-containing protein</fullName>
    </recommendedName>
</protein>
<dbReference type="OrthoDB" id="5826465at2"/>
<dbReference type="EMBL" id="PYMB01000002">
    <property type="protein sequence ID" value="PSW14609.1"/>
    <property type="molecule type" value="Genomic_DNA"/>
</dbReference>
<evidence type="ECO:0000313" key="2">
    <source>
        <dbReference type="EMBL" id="PSW14609.1"/>
    </source>
</evidence>
<evidence type="ECO:0000256" key="1">
    <source>
        <dbReference type="SAM" id="SignalP"/>
    </source>
</evidence>
<accession>A0A2T3NHX1</accession>
<organism evidence="2 3">
    <name type="scientific">Photobacterium rosenbergii</name>
    <dbReference type="NCBI Taxonomy" id="294936"/>
    <lineage>
        <taxon>Bacteria</taxon>
        <taxon>Pseudomonadati</taxon>
        <taxon>Pseudomonadota</taxon>
        <taxon>Gammaproteobacteria</taxon>
        <taxon>Vibrionales</taxon>
        <taxon>Vibrionaceae</taxon>
        <taxon>Photobacterium</taxon>
    </lineage>
</organism>
<dbReference type="RefSeq" id="WP_107297848.1">
    <property type="nucleotide sequence ID" value="NZ_JAHVIB010000013.1"/>
</dbReference>
<feature type="chain" id="PRO_5015735656" description="Bacterial Ig domain-containing protein" evidence="1">
    <location>
        <begin position="22"/>
        <end position="102"/>
    </location>
</feature>
<dbReference type="InterPro" id="IPR008964">
    <property type="entry name" value="Invasin/intimin_cell_adhesion"/>
</dbReference>
<feature type="signal peptide" evidence="1">
    <location>
        <begin position="1"/>
        <end position="21"/>
    </location>
</feature>
<keyword evidence="1" id="KW-0732">Signal</keyword>
<dbReference type="Proteomes" id="UP000241346">
    <property type="component" value="Unassembled WGS sequence"/>
</dbReference>
<evidence type="ECO:0000313" key="3">
    <source>
        <dbReference type="Proteomes" id="UP000241346"/>
    </source>
</evidence>
<dbReference type="AlphaFoldDB" id="A0A2T3NHX1"/>